<reference evidence="3" key="1">
    <citation type="submission" date="2017-01" db="EMBL/GenBank/DDBJ databases">
        <authorList>
            <person name="Wang Y."/>
            <person name="White M."/>
            <person name="Kvist S."/>
            <person name="Moncalvo J.-M."/>
        </authorList>
    </citation>
    <scope>NUCLEOTIDE SEQUENCE [LARGE SCALE GENOMIC DNA]</scope>
    <source>
        <strain evidence="3">ID-206-W2</strain>
    </source>
</reference>
<dbReference type="PANTHER" id="PTHR31635:SF196">
    <property type="entry name" value="REVERSE TRANSCRIPTASE DOMAIN-CONTAINING PROTEIN-RELATED"/>
    <property type="match status" value="1"/>
</dbReference>
<dbReference type="InterPro" id="IPR000477">
    <property type="entry name" value="RT_dom"/>
</dbReference>
<feature type="domain" description="Reverse transcriptase" evidence="1">
    <location>
        <begin position="176"/>
        <end position="444"/>
    </location>
</feature>
<dbReference type="OrthoDB" id="2212429at2759"/>
<proteinExistence type="predicted"/>
<accession>A0A1R1X311</accession>
<dbReference type="Proteomes" id="UP000187429">
    <property type="component" value="Unassembled WGS sequence"/>
</dbReference>
<dbReference type="AlphaFoldDB" id="A0A1R1X311"/>
<dbReference type="PROSITE" id="PS50878">
    <property type="entry name" value="RT_POL"/>
    <property type="match status" value="1"/>
</dbReference>
<protein>
    <submittedName>
        <fullName evidence="2">Transposon TX1 uncharacterized</fullName>
    </submittedName>
</protein>
<evidence type="ECO:0000313" key="3">
    <source>
        <dbReference type="Proteomes" id="UP000187429"/>
    </source>
</evidence>
<evidence type="ECO:0000259" key="1">
    <source>
        <dbReference type="PROSITE" id="PS50878"/>
    </source>
</evidence>
<dbReference type="PANTHER" id="PTHR31635">
    <property type="entry name" value="REVERSE TRANSCRIPTASE DOMAIN-CONTAINING PROTEIN-RELATED"/>
    <property type="match status" value="1"/>
</dbReference>
<name>A0A1R1X311_9FUNG</name>
<dbReference type="EMBL" id="LSSM01007204">
    <property type="protein sequence ID" value="OMJ09001.1"/>
    <property type="molecule type" value="Genomic_DNA"/>
</dbReference>
<evidence type="ECO:0000313" key="2">
    <source>
        <dbReference type="EMBL" id="OMJ09001.1"/>
    </source>
</evidence>
<sequence>MILNERISPKNKISYISELESNEKELLKIKKEKLDWIIIRSRSNWAEKEEKSNKYFFGLLKYREKSKTISGLYNINNQLEKDNTEIRNIVHNYYSSLFKMGATDCNSQLSLTTCIKKKMSNIDQKILDKKIEYNEIISAIEESPNNKSLGPDCLSFEFYKKFKERIANHLINIFNKEIEMQKWNTINGGSVRALIPKRGDLKDLKNYCPITLSNCDEKIYTKILTKRVQNILFKVIDRRQSGFIKGRNIFDNIYGANFLIENSKINPHITNGYLQVLDQEKAYDRVDWGYLFKCLEGFGFTQSFKINIKNIYLGSKTKVTIKKTLTEPIKIEQGLRQGNPLLPLLYNIIIEPALINIDDKTKGIPVDNNNFKYLAYADDLLIGIGDKGDEKAVEDILETYSLASNAKINKEKTMYIKIGEPKDSWLTNKSLGPTDTFNYLGIVFTESGVSFSDNQTKLEESIHSKMES</sequence>
<gene>
    <name evidence="2" type="ORF">AYI69_g10855</name>
</gene>
<comment type="caution">
    <text evidence="2">The sequence shown here is derived from an EMBL/GenBank/DDBJ whole genome shotgun (WGS) entry which is preliminary data.</text>
</comment>
<dbReference type="Pfam" id="PF00078">
    <property type="entry name" value="RVT_1"/>
    <property type="match status" value="1"/>
</dbReference>
<dbReference type="SUPFAM" id="SSF56672">
    <property type="entry name" value="DNA/RNA polymerases"/>
    <property type="match status" value="1"/>
</dbReference>
<organism evidence="2 3">
    <name type="scientific">Smittium culicis</name>
    <dbReference type="NCBI Taxonomy" id="133412"/>
    <lineage>
        <taxon>Eukaryota</taxon>
        <taxon>Fungi</taxon>
        <taxon>Fungi incertae sedis</taxon>
        <taxon>Zoopagomycota</taxon>
        <taxon>Kickxellomycotina</taxon>
        <taxon>Harpellomycetes</taxon>
        <taxon>Harpellales</taxon>
        <taxon>Legeriomycetaceae</taxon>
        <taxon>Smittium</taxon>
    </lineage>
</organism>
<dbReference type="CDD" id="cd01650">
    <property type="entry name" value="RT_nLTR_like"/>
    <property type="match status" value="1"/>
</dbReference>
<keyword evidence="3" id="KW-1185">Reference proteome</keyword>
<dbReference type="InterPro" id="IPR043502">
    <property type="entry name" value="DNA/RNA_pol_sf"/>
</dbReference>